<comment type="caution">
    <text evidence="1">The sequence shown here is derived from an EMBL/GenBank/DDBJ whole genome shotgun (WGS) entry which is preliminary data.</text>
</comment>
<evidence type="ECO:0000313" key="2">
    <source>
        <dbReference type="Proteomes" id="UP001221142"/>
    </source>
</evidence>
<organism evidence="1 2">
    <name type="scientific">Roridomyces roridus</name>
    <dbReference type="NCBI Taxonomy" id="1738132"/>
    <lineage>
        <taxon>Eukaryota</taxon>
        <taxon>Fungi</taxon>
        <taxon>Dikarya</taxon>
        <taxon>Basidiomycota</taxon>
        <taxon>Agaricomycotina</taxon>
        <taxon>Agaricomycetes</taxon>
        <taxon>Agaricomycetidae</taxon>
        <taxon>Agaricales</taxon>
        <taxon>Marasmiineae</taxon>
        <taxon>Mycenaceae</taxon>
        <taxon>Roridomyces</taxon>
    </lineage>
</organism>
<dbReference type="SUPFAM" id="SSF51971">
    <property type="entry name" value="Nucleotide-binding domain"/>
    <property type="match status" value="1"/>
</dbReference>
<proteinExistence type="predicted"/>
<dbReference type="Gene3D" id="3.50.50.60">
    <property type="entry name" value="FAD/NAD(P)-binding domain"/>
    <property type="match status" value="1"/>
</dbReference>
<name>A0AAD7C3J1_9AGAR</name>
<evidence type="ECO:0000313" key="1">
    <source>
        <dbReference type="EMBL" id="KAJ7638225.1"/>
    </source>
</evidence>
<dbReference type="EMBL" id="JARKIF010000005">
    <property type="protein sequence ID" value="KAJ7638225.1"/>
    <property type="molecule type" value="Genomic_DNA"/>
</dbReference>
<reference evidence="1" key="1">
    <citation type="submission" date="2023-03" db="EMBL/GenBank/DDBJ databases">
        <title>Massive genome expansion in bonnet fungi (Mycena s.s.) driven by repeated elements and novel gene families across ecological guilds.</title>
        <authorList>
            <consortium name="Lawrence Berkeley National Laboratory"/>
            <person name="Harder C.B."/>
            <person name="Miyauchi S."/>
            <person name="Viragh M."/>
            <person name="Kuo A."/>
            <person name="Thoen E."/>
            <person name="Andreopoulos B."/>
            <person name="Lu D."/>
            <person name="Skrede I."/>
            <person name="Drula E."/>
            <person name="Henrissat B."/>
            <person name="Morin E."/>
            <person name="Kohler A."/>
            <person name="Barry K."/>
            <person name="LaButti K."/>
            <person name="Morin E."/>
            <person name="Salamov A."/>
            <person name="Lipzen A."/>
            <person name="Mereny Z."/>
            <person name="Hegedus B."/>
            <person name="Baldrian P."/>
            <person name="Stursova M."/>
            <person name="Weitz H."/>
            <person name="Taylor A."/>
            <person name="Grigoriev I.V."/>
            <person name="Nagy L.G."/>
            <person name="Martin F."/>
            <person name="Kauserud H."/>
        </authorList>
    </citation>
    <scope>NUCLEOTIDE SEQUENCE</scope>
    <source>
        <strain evidence="1">9284</strain>
    </source>
</reference>
<keyword evidence="2" id="KW-1185">Reference proteome</keyword>
<dbReference type="InterPro" id="IPR036188">
    <property type="entry name" value="FAD/NAD-bd_sf"/>
</dbReference>
<protein>
    <submittedName>
        <fullName evidence="1">Uncharacterized protein</fullName>
    </submittedName>
</protein>
<dbReference type="Proteomes" id="UP001221142">
    <property type="component" value="Unassembled WGS sequence"/>
</dbReference>
<accession>A0AAD7C3J1</accession>
<gene>
    <name evidence="1" type="ORF">FB45DRAFT_902313</name>
</gene>
<sequence length="101" mass="11080">MATPLPSTTEVCIVGASTTGLACALPLAARNMSFVIVHAFTEAHNDSRSLFCILTGLRPYTINPQLAVNIVAMGIKGQAFRMLDRRCSPYRPRKHIHFPLL</sequence>
<dbReference type="AlphaFoldDB" id="A0AAD7C3J1"/>